<protein>
    <submittedName>
        <fullName evidence="1">Uncharacterized protein</fullName>
    </submittedName>
</protein>
<gene>
    <name evidence="1" type="ORF">SDC9_168656</name>
</gene>
<comment type="caution">
    <text evidence="1">The sequence shown here is derived from an EMBL/GenBank/DDBJ whole genome shotgun (WGS) entry which is preliminary data.</text>
</comment>
<organism evidence="1">
    <name type="scientific">bioreactor metagenome</name>
    <dbReference type="NCBI Taxonomy" id="1076179"/>
    <lineage>
        <taxon>unclassified sequences</taxon>
        <taxon>metagenomes</taxon>
        <taxon>ecological metagenomes</taxon>
    </lineage>
</organism>
<dbReference type="EMBL" id="VSSQ01069233">
    <property type="protein sequence ID" value="MPN21277.1"/>
    <property type="molecule type" value="Genomic_DNA"/>
</dbReference>
<reference evidence="1" key="1">
    <citation type="submission" date="2019-08" db="EMBL/GenBank/DDBJ databases">
        <authorList>
            <person name="Kucharzyk K."/>
            <person name="Murdoch R.W."/>
            <person name="Higgins S."/>
            <person name="Loffler F."/>
        </authorList>
    </citation>
    <scope>NUCLEOTIDE SEQUENCE</scope>
</reference>
<proteinExistence type="predicted"/>
<evidence type="ECO:0000313" key="1">
    <source>
        <dbReference type="EMBL" id="MPN21277.1"/>
    </source>
</evidence>
<sequence>MPAFFPSRLAVPNKHLVPAQLQPPAVAKKPHLQFIERRTRDLLWRKQAQGEHGADAVFILHGDKRVVENVRLCILHQPVPAGVNRDGAGSGKPIEKVEVMAVFLQQCAAGVFFFRDPIVYQSAFGQKRRAKLLAGEHLELSEARQPRAHLPRGRSIA</sequence>
<accession>A0A645G322</accession>
<dbReference type="AlphaFoldDB" id="A0A645G322"/>
<name>A0A645G322_9ZZZZ</name>